<proteinExistence type="predicted"/>
<sequence>MASIALYYPWMHFQDSDWLKLALLSWERIVRLRPRAVDDRDNEVVREIRGESDLLHEITPSEDDLDMVATAFSELLTGEETAVRYTTRALMAMRAEDPALVVSAGHGRPVLPLPYSQRAPDDPFHHRALVWIYCGGTYAKMSGALRHHLIEAGLAHQVHEQDPWIGLHPKLGTVYLTALADAVARHNALSPVTDDLRMHHAVGALDRLADLLDQPVTRAFQDTQAAYVHLSLRAAIRPERIAAVPVSRLVGFRQRYAPELAAFRSHIDSLATELEQITAVENVEIAQAHLQALYERATKPQLDELRRALRAFGIESTVGMLGLKVDIGAVSGTALGALAASGGHPAVGAAAVALTVMPYIAGRMKARQQQRTGSPVAYLLAAERMPNRRLPLRFRP</sequence>
<reference evidence="1" key="1">
    <citation type="submission" date="2024-07" db="EMBL/GenBank/DDBJ databases">
        <authorList>
            <person name="Yu S.T."/>
        </authorList>
    </citation>
    <scope>NUCLEOTIDE SEQUENCE</scope>
    <source>
        <strain evidence="1">R39</strain>
    </source>
</reference>
<dbReference type="EMBL" id="CP163441">
    <property type="protein sequence ID" value="XDQ43243.1"/>
    <property type="molecule type" value="Genomic_DNA"/>
</dbReference>
<dbReference type="AlphaFoldDB" id="A0AB39QIM3"/>
<dbReference type="InterPro" id="IPR046203">
    <property type="entry name" value="DUF6236"/>
</dbReference>
<dbReference type="Pfam" id="PF19749">
    <property type="entry name" value="DUF6236"/>
    <property type="match status" value="1"/>
</dbReference>
<evidence type="ECO:0000313" key="1">
    <source>
        <dbReference type="EMBL" id="XDQ43243.1"/>
    </source>
</evidence>
<accession>A0AB39QIM3</accession>
<dbReference type="RefSeq" id="WP_369222414.1">
    <property type="nucleotide sequence ID" value="NZ_CP163441.1"/>
</dbReference>
<organism evidence="1">
    <name type="scientific">Streptomyces sp. R39</name>
    <dbReference type="NCBI Taxonomy" id="3238631"/>
    <lineage>
        <taxon>Bacteria</taxon>
        <taxon>Bacillati</taxon>
        <taxon>Actinomycetota</taxon>
        <taxon>Actinomycetes</taxon>
        <taxon>Kitasatosporales</taxon>
        <taxon>Streptomycetaceae</taxon>
        <taxon>Streptomyces</taxon>
    </lineage>
</organism>
<gene>
    <name evidence="1" type="ORF">AB5J52_13800</name>
</gene>
<name>A0AB39QIM3_9ACTN</name>
<protein>
    <submittedName>
        <fullName evidence="1">DUF6236 family protein</fullName>
    </submittedName>
</protein>